<dbReference type="Proteomes" id="UP000199459">
    <property type="component" value="Unassembled WGS sequence"/>
</dbReference>
<dbReference type="AlphaFoldDB" id="A0A1H8IXR1"/>
<accession>A0A1H8IXR1</accession>
<dbReference type="STRING" id="917.SAMN05216326_12524"/>
<evidence type="ECO:0000313" key="1">
    <source>
        <dbReference type="EMBL" id="SEN73241.1"/>
    </source>
</evidence>
<dbReference type="RefSeq" id="WP_090634881.1">
    <property type="nucleotide sequence ID" value="NZ_FOCP01000044.1"/>
</dbReference>
<reference evidence="1 2" key="1">
    <citation type="submission" date="2016-10" db="EMBL/GenBank/DDBJ databases">
        <authorList>
            <person name="de Groot N.N."/>
        </authorList>
    </citation>
    <scope>NUCLEOTIDE SEQUENCE [LARGE SCALE GENOMIC DNA]</scope>
    <source>
        <strain evidence="1 2">Nm22</strain>
    </source>
</reference>
<protein>
    <submittedName>
        <fullName evidence="1">Uncharacterized protein</fullName>
    </submittedName>
</protein>
<proteinExistence type="predicted"/>
<dbReference type="OrthoDB" id="9836915at2"/>
<sequence>MELANFNHQKAEQRRSTAMLNDFQRKAEILLQERISIHEMVDCLCEAINNTQINHHDEESLEYQNLQFCHDVIESTTCALELERNIDPKLAQIRGLLEVQCRLEKIKKELS</sequence>
<evidence type="ECO:0000313" key="2">
    <source>
        <dbReference type="Proteomes" id="UP000199459"/>
    </source>
</evidence>
<organism evidence="1 2">
    <name type="scientific">Nitrosomonas marina</name>
    <dbReference type="NCBI Taxonomy" id="917"/>
    <lineage>
        <taxon>Bacteria</taxon>
        <taxon>Pseudomonadati</taxon>
        <taxon>Pseudomonadota</taxon>
        <taxon>Betaproteobacteria</taxon>
        <taxon>Nitrosomonadales</taxon>
        <taxon>Nitrosomonadaceae</taxon>
        <taxon>Nitrosomonas</taxon>
    </lineage>
</organism>
<name>A0A1H8IXR1_9PROT</name>
<dbReference type="EMBL" id="FOCP01000044">
    <property type="protein sequence ID" value="SEN73241.1"/>
    <property type="molecule type" value="Genomic_DNA"/>
</dbReference>
<gene>
    <name evidence="1" type="ORF">SAMN05216325_1449</name>
</gene>